<organism evidence="3 4">
    <name type="scientific">Rubrivivax gelatinosus (strain NBRC 100245 / IL144)</name>
    <dbReference type="NCBI Taxonomy" id="983917"/>
    <lineage>
        <taxon>Bacteria</taxon>
        <taxon>Pseudomonadati</taxon>
        <taxon>Pseudomonadota</taxon>
        <taxon>Betaproteobacteria</taxon>
        <taxon>Burkholderiales</taxon>
        <taxon>Sphaerotilaceae</taxon>
        <taxon>Rubrivivax</taxon>
    </lineage>
</organism>
<dbReference type="Proteomes" id="UP000007883">
    <property type="component" value="Chromosome"/>
</dbReference>
<dbReference type="SUPFAM" id="SSF53300">
    <property type="entry name" value="vWA-like"/>
    <property type="match status" value="1"/>
</dbReference>
<dbReference type="eggNOG" id="COG2304">
    <property type="taxonomic scope" value="Bacteria"/>
</dbReference>
<dbReference type="EMBL" id="AP012320">
    <property type="protein sequence ID" value="BAL95672.1"/>
    <property type="molecule type" value="Genomic_DNA"/>
</dbReference>
<name>I0HRN5_RUBGI</name>
<feature type="transmembrane region" description="Helical" evidence="1">
    <location>
        <begin position="48"/>
        <end position="67"/>
    </location>
</feature>
<keyword evidence="4" id="KW-1185">Reference proteome</keyword>
<dbReference type="STRING" id="983917.RGE_23310"/>
<dbReference type="CDD" id="cd00198">
    <property type="entry name" value="vWFA"/>
    <property type="match status" value="1"/>
</dbReference>
<dbReference type="RefSeq" id="WP_014428534.1">
    <property type="nucleotide sequence ID" value="NC_017075.1"/>
</dbReference>
<evidence type="ECO:0000313" key="3">
    <source>
        <dbReference type="EMBL" id="BAL95672.1"/>
    </source>
</evidence>
<reference evidence="3 4" key="1">
    <citation type="journal article" date="2012" name="J. Bacteriol.">
        <title>Complete genome sequence of phototrophic betaproteobacterium Rubrivivax gelatinosus IL144.</title>
        <authorList>
            <person name="Nagashima S."/>
            <person name="Kamimura A."/>
            <person name="Shimizu T."/>
            <person name="Nakamura-isaki S."/>
            <person name="Aono E."/>
            <person name="Sakamoto K."/>
            <person name="Ichikawa N."/>
            <person name="Nakazawa H."/>
            <person name="Sekine M."/>
            <person name="Yamazaki S."/>
            <person name="Fujita N."/>
            <person name="Shimada K."/>
            <person name="Hanada S."/>
            <person name="Nagashima K.V.P."/>
        </authorList>
    </citation>
    <scope>NUCLEOTIDE SEQUENCE [LARGE SCALE GENOMIC DNA]</scope>
    <source>
        <strain evidence="4">NBRC 100245 / IL144</strain>
    </source>
</reference>
<keyword evidence="1" id="KW-1133">Transmembrane helix</keyword>
<dbReference type="KEGG" id="rge:RGE_23310"/>
<keyword evidence="1" id="KW-0812">Transmembrane</keyword>
<dbReference type="InterPro" id="IPR002035">
    <property type="entry name" value="VWF_A"/>
</dbReference>
<dbReference type="HOGENOM" id="CLU_071823_0_0_4"/>
<evidence type="ECO:0000259" key="2">
    <source>
        <dbReference type="PROSITE" id="PS50234"/>
    </source>
</evidence>
<dbReference type="InterPro" id="IPR036465">
    <property type="entry name" value="vWFA_dom_sf"/>
</dbReference>
<protein>
    <submittedName>
        <fullName evidence="3">von Willebrand factor, type A</fullName>
    </submittedName>
</protein>
<feature type="domain" description="VWFA" evidence="2">
    <location>
        <begin position="83"/>
        <end position="286"/>
    </location>
</feature>
<dbReference type="Pfam" id="PF13519">
    <property type="entry name" value="VWA_2"/>
    <property type="match status" value="1"/>
</dbReference>
<evidence type="ECO:0000313" key="4">
    <source>
        <dbReference type="Proteomes" id="UP000007883"/>
    </source>
</evidence>
<dbReference type="AlphaFoldDB" id="I0HRN5"/>
<evidence type="ECO:0000256" key="1">
    <source>
        <dbReference type="SAM" id="Phobius"/>
    </source>
</evidence>
<keyword evidence="1" id="KW-0472">Membrane</keyword>
<dbReference type="Gene3D" id="3.40.50.410">
    <property type="entry name" value="von Willebrand factor, type A domain"/>
    <property type="match status" value="1"/>
</dbReference>
<sequence length="334" mass="36401">MDFDFLQAAWLLLLPLAVLPLLRRRRDTLSFAAVGWLPADPWGRAAGLLWRGFACGAICAAVIGLAGPGRSGTQVLRTGKGAEVLILMDRSSSMDANLMQRDVKSGGQINASRPTKNQVVRELLADFVERRPDDRFALMTFSTSAMLVAPFTQDHATVLAGLKATAIGRGLPDTLMGPALLAAIGQFEHRRYTGSRIVIVVSDGGAQLDDEQRRRIAAGLARQRIGLYWIYIRSGPNSPDLTRPVAGTLDSEEEAALHAFFKTLATPYHLFQTDDPQALASAIAEIDRQQNYPLSDLQQVPRLDYSPGCFLAALLCCLGLLACRALQLDDWRTA</sequence>
<proteinExistence type="predicted"/>
<dbReference type="PATRIC" id="fig|983917.3.peg.2263"/>
<dbReference type="PROSITE" id="PS50234">
    <property type="entry name" value="VWFA"/>
    <property type="match status" value="1"/>
</dbReference>
<gene>
    <name evidence="3" type="ordered locus">RGE_23310</name>
</gene>
<accession>I0HRN5</accession>
<dbReference type="SMART" id="SM00327">
    <property type="entry name" value="VWA"/>
    <property type="match status" value="1"/>
</dbReference>